<comment type="caution">
    <text evidence="3">The sequence shown here is derived from an EMBL/GenBank/DDBJ whole genome shotgun (WGS) entry which is preliminary data.</text>
</comment>
<sequence>MTETQQATRSRTFSWSDPAQTAASLGAISGLEMLQAMRDGKIPAPPILQLVGGTGIEVEEGKVTVFMPAEEFHYNPLGTVHGGVIATLLDTAAGCTVHSTLPAGVGYTSLDLMTRFLKPVTVASGLLRCEGAIISRGRRTAAAESRLFDEHGTLLAHATSTCLLFEIPTA</sequence>
<dbReference type="RefSeq" id="WP_132209306.1">
    <property type="nucleotide sequence ID" value="NZ_SLWN01000004.1"/>
</dbReference>
<dbReference type="PANTHER" id="PTHR43240:SF1">
    <property type="entry name" value="BLR5584 PROTEIN"/>
    <property type="match status" value="1"/>
</dbReference>
<dbReference type="SUPFAM" id="SSF54637">
    <property type="entry name" value="Thioesterase/thiol ester dehydrase-isomerase"/>
    <property type="match status" value="1"/>
</dbReference>
<evidence type="ECO:0000313" key="4">
    <source>
        <dbReference type="Proteomes" id="UP000294508"/>
    </source>
</evidence>
<name>A0A4R2HMW2_9ACTN</name>
<dbReference type="AlphaFoldDB" id="A0A4R2HMW2"/>
<dbReference type="CDD" id="cd03443">
    <property type="entry name" value="PaaI_thioesterase"/>
    <property type="match status" value="1"/>
</dbReference>
<dbReference type="PANTHER" id="PTHR43240">
    <property type="entry name" value="1,4-DIHYDROXY-2-NAPHTHOYL-COA THIOESTERASE 1"/>
    <property type="match status" value="1"/>
</dbReference>
<accession>A0A4R2HMW2</accession>
<dbReference type="Pfam" id="PF03061">
    <property type="entry name" value="4HBT"/>
    <property type="match status" value="1"/>
</dbReference>
<evidence type="ECO:0000256" key="1">
    <source>
        <dbReference type="ARBA" id="ARBA00022801"/>
    </source>
</evidence>
<keyword evidence="4" id="KW-1185">Reference proteome</keyword>
<dbReference type="GO" id="GO:0005829">
    <property type="term" value="C:cytosol"/>
    <property type="evidence" value="ECO:0007669"/>
    <property type="project" value="TreeGrafter"/>
</dbReference>
<gene>
    <name evidence="3" type="ORF">EV652_104120</name>
</gene>
<dbReference type="EMBL" id="SLWN01000004">
    <property type="protein sequence ID" value="TCO32514.1"/>
    <property type="molecule type" value="Genomic_DNA"/>
</dbReference>
<dbReference type="OrthoDB" id="9813282at2"/>
<dbReference type="InterPro" id="IPR006683">
    <property type="entry name" value="Thioestr_dom"/>
</dbReference>
<feature type="domain" description="Thioesterase" evidence="2">
    <location>
        <begin position="78"/>
        <end position="155"/>
    </location>
</feature>
<dbReference type="GO" id="GO:0061522">
    <property type="term" value="F:1,4-dihydroxy-2-naphthoyl-CoA thioesterase activity"/>
    <property type="evidence" value="ECO:0007669"/>
    <property type="project" value="TreeGrafter"/>
</dbReference>
<dbReference type="InterPro" id="IPR003736">
    <property type="entry name" value="PAAI_dom"/>
</dbReference>
<evidence type="ECO:0000313" key="3">
    <source>
        <dbReference type="EMBL" id="TCO32514.1"/>
    </source>
</evidence>
<protein>
    <submittedName>
        <fullName evidence="3">Uncharacterized protein (TIGR00369 family)</fullName>
    </submittedName>
</protein>
<dbReference type="Proteomes" id="UP000294508">
    <property type="component" value="Unassembled WGS sequence"/>
</dbReference>
<dbReference type="NCBIfam" id="TIGR00369">
    <property type="entry name" value="unchar_dom_1"/>
    <property type="match status" value="1"/>
</dbReference>
<keyword evidence="1" id="KW-0378">Hydrolase</keyword>
<proteinExistence type="predicted"/>
<reference evidence="3 4" key="1">
    <citation type="journal article" date="2015" name="Stand. Genomic Sci.">
        <title>Genomic Encyclopedia of Bacterial and Archaeal Type Strains, Phase III: the genomes of soil and plant-associated and newly described type strains.</title>
        <authorList>
            <person name="Whitman W.B."/>
            <person name="Woyke T."/>
            <person name="Klenk H.P."/>
            <person name="Zhou Y."/>
            <person name="Lilburn T.G."/>
            <person name="Beck B.J."/>
            <person name="De Vos P."/>
            <person name="Vandamme P."/>
            <person name="Eisen J.A."/>
            <person name="Garrity G."/>
            <person name="Hugenholtz P."/>
            <person name="Kyrpides N.C."/>
        </authorList>
    </citation>
    <scope>NUCLEOTIDE SEQUENCE [LARGE SCALE GENOMIC DNA]</scope>
    <source>
        <strain evidence="3 4">VKM Ac-2572</strain>
    </source>
</reference>
<dbReference type="Gene3D" id="3.10.129.10">
    <property type="entry name" value="Hotdog Thioesterase"/>
    <property type="match status" value="1"/>
</dbReference>
<evidence type="ECO:0000259" key="2">
    <source>
        <dbReference type="Pfam" id="PF03061"/>
    </source>
</evidence>
<dbReference type="InterPro" id="IPR029069">
    <property type="entry name" value="HotDog_dom_sf"/>
</dbReference>
<organism evidence="3 4">
    <name type="scientific">Kribbella steppae</name>
    <dbReference type="NCBI Taxonomy" id="2512223"/>
    <lineage>
        <taxon>Bacteria</taxon>
        <taxon>Bacillati</taxon>
        <taxon>Actinomycetota</taxon>
        <taxon>Actinomycetes</taxon>
        <taxon>Propionibacteriales</taxon>
        <taxon>Kribbellaceae</taxon>
        <taxon>Kribbella</taxon>
    </lineage>
</organism>